<dbReference type="RefSeq" id="WP_183826948.1">
    <property type="nucleotide sequence ID" value="NZ_JACIGW010000005.1"/>
</dbReference>
<evidence type="ECO:0000313" key="10">
    <source>
        <dbReference type="Proteomes" id="UP000520770"/>
    </source>
</evidence>
<accession>A0A7W6TJP5</accession>
<feature type="transmembrane region" description="Helical" evidence="6">
    <location>
        <begin position="37"/>
        <end position="57"/>
    </location>
</feature>
<proteinExistence type="predicted"/>
<feature type="transmembrane region" description="Helical" evidence="6">
    <location>
        <begin position="331"/>
        <end position="351"/>
    </location>
</feature>
<evidence type="ECO:0000256" key="6">
    <source>
        <dbReference type="SAM" id="Phobius"/>
    </source>
</evidence>
<feature type="transmembrane region" description="Helical" evidence="6">
    <location>
        <begin position="77"/>
        <end position="106"/>
    </location>
</feature>
<feature type="transmembrane region" description="Helical" evidence="6">
    <location>
        <begin position="298"/>
        <end position="319"/>
    </location>
</feature>
<dbReference type="Proteomes" id="UP000576087">
    <property type="component" value="Unassembled WGS sequence"/>
</dbReference>
<keyword evidence="5 6" id="KW-0472">Membrane</keyword>
<evidence type="ECO:0000313" key="9">
    <source>
        <dbReference type="EMBL" id="MBB4448295.1"/>
    </source>
</evidence>
<dbReference type="GO" id="GO:0005886">
    <property type="term" value="C:plasma membrane"/>
    <property type="evidence" value="ECO:0007669"/>
    <property type="project" value="UniProtKB-SubCell"/>
</dbReference>
<dbReference type="PANTHER" id="PTHR30250:SF26">
    <property type="entry name" value="PSMA PROTEIN"/>
    <property type="match status" value="1"/>
</dbReference>
<dbReference type="EMBL" id="JACIGW010000005">
    <property type="protein sequence ID" value="MBB4350307.1"/>
    <property type="molecule type" value="Genomic_DNA"/>
</dbReference>
<sequence length="435" mass="47566">MFNLRHIAVNLLGSALPILIILITVPLYLHAIGAEKYGALSLVWIVFGYFGILDFGISRSVTTAISRAEGRQAKADIIWSAAALNMAWGALIAIVGGGAFFLYAGHSESEMVKDVATALPWMMFGIPVLMITSTLNGALDGEERFKMANSLQLVGSILYQLVPLFTAYYVSDHLPDLIIAVILCRFVLLVLYAIVVGRLFDLVALFSVSKSTMISLLKFGSSIAAVNILDPIFTRIDQVIIARFAGASDVAAYSIAVNSIGRLGILPMAMSRSIFPKLSTGTADDHREALFSSKSKIIWIWFGICGAAIVASDLVYYLWLKDPIYVEVSAVAKIYAVGLWANCLGILPYTALQAWGRSTTILKVHLLEMPFYLVALVLLTYHYGTLGAAVAYGLRSYADYIILWKMCGYPVRRQGMFTILLIALSVLAFAMHQFV</sequence>
<evidence type="ECO:0000313" key="8">
    <source>
        <dbReference type="EMBL" id="MBB4413661.1"/>
    </source>
</evidence>
<feature type="transmembrane region" description="Helical" evidence="6">
    <location>
        <begin position="7"/>
        <end position="31"/>
    </location>
</feature>
<comment type="subcellular location">
    <subcellularLocation>
        <location evidence="1">Cell membrane</location>
        <topology evidence="1">Multi-pass membrane protein</topology>
    </subcellularLocation>
</comment>
<evidence type="ECO:0000313" key="12">
    <source>
        <dbReference type="Proteomes" id="UP000576087"/>
    </source>
</evidence>
<dbReference type="InterPro" id="IPR002797">
    <property type="entry name" value="Polysacc_synth"/>
</dbReference>
<comment type="caution">
    <text evidence="8">The sequence shown here is derived from an EMBL/GenBank/DDBJ whole genome shotgun (WGS) entry which is preliminary data.</text>
</comment>
<feature type="transmembrane region" description="Helical" evidence="6">
    <location>
        <begin position="415"/>
        <end position="434"/>
    </location>
</feature>
<evidence type="ECO:0000313" key="7">
    <source>
        <dbReference type="EMBL" id="MBB4350307.1"/>
    </source>
</evidence>
<keyword evidence="3 6" id="KW-0812">Transmembrane</keyword>
<evidence type="ECO:0000256" key="2">
    <source>
        <dbReference type="ARBA" id="ARBA00022475"/>
    </source>
</evidence>
<gene>
    <name evidence="8" type="ORF">GGE31_004189</name>
    <name evidence="7" type="ORF">GGE33_004072</name>
    <name evidence="9" type="ORF">GGE35_004132</name>
</gene>
<dbReference type="Proteomes" id="UP000524535">
    <property type="component" value="Unassembled WGS sequence"/>
</dbReference>
<feature type="transmembrane region" description="Helical" evidence="6">
    <location>
        <begin position="177"/>
        <end position="200"/>
    </location>
</feature>
<name>A0A7W6TJP5_9HYPH</name>
<dbReference type="Proteomes" id="UP000520770">
    <property type="component" value="Unassembled WGS sequence"/>
</dbReference>
<feature type="transmembrane region" description="Helical" evidence="6">
    <location>
        <begin position="371"/>
        <end position="394"/>
    </location>
</feature>
<dbReference type="AlphaFoldDB" id="A0A7W6TJP5"/>
<evidence type="ECO:0000256" key="4">
    <source>
        <dbReference type="ARBA" id="ARBA00022989"/>
    </source>
</evidence>
<feature type="transmembrane region" description="Helical" evidence="6">
    <location>
        <begin position="151"/>
        <end position="171"/>
    </location>
</feature>
<organism evidence="8 11">
    <name type="scientific">Aliirhizobium cellulosilyticum</name>
    <dbReference type="NCBI Taxonomy" id="393664"/>
    <lineage>
        <taxon>Bacteria</taxon>
        <taxon>Pseudomonadati</taxon>
        <taxon>Pseudomonadota</taxon>
        <taxon>Alphaproteobacteria</taxon>
        <taxon>Hyphomicrobiales</taxon>
        <taxon>Rhizobiaceae</taxon>
        <taxon>Aliirhizobium</taxon>
    </lineage>
</organism>
<keyword evidence="2" id="KW-1003">Cell membrane</keyword>
<keyword evidence="4 6" id="KW-1133">Transmembrane helix</keyword>
<dbReference type="PANTHER" id="PTHR30250">
    <property type="entry name" value="PST FAMILY PREDICTED COLANIC ACID TRANSPORTER"/>
    <property type="match status" value="1"/>
</dbReference>
<evidence type="ECO:0000256" key="1">
    <source>
        <dbReference type="ARBA" id="ARBA00004651"/>
    </source>
</evidence>
<dbReference type="InterPro" id="IPR050833">
    <property type="entry name" value="Poly_Biosynth_Transport"/>
</dbReference>
<evidence type="ECO:0000256" key="5">
    <source>
        <dbReference type="ARBA" id="ARBA00023136"/>
    </source>
</evidence>
<reference evidence="10 11" key="1">
    <citation type="submission" date="2020-08" db="EMBL/GenBank/DDBJ databases">
        <title>Genomic Encyclopedia of Type Strains, Phase IV (KMG-V): Genome sequencing to study the core and pangenomes of soil and plant-associated prokaryotes.</title>
        <authorList>
            <person name="Whitman W."/>
        </authorList>
    </citation>
    <scope>NUCLEOTIDE SEQUENCE [LARGE SCALE GENOMIC DNA]</scope>
    <source>
        <strain evidence="8 11">SEMIA 444</strain>
        <strain evidence="7 10">SEMIA 448</strain>
        <strain evidence="9 12">SEMIA 452</strain>
    </source>
</reference>
<evidence type="ECO:0000313" key="11">
    <source>
        <dbReference type="Proteomes" id="UP000524535"/>
    </source>
</evidence>
<keyword evidence="11" id="KW-1185">Reference proteome</keyword>
<feature type="transmembrane region" description="Helical" evidence="6">
    <location>
        <begin position="118"/>
        <end position="139"/>
    </location>
</feature>
<protein>
    <submittedName>
        <fullName evidence="8">O-antigen/teichoic acid export membrane protein</fullName>
    </submittedName>
</protein>
<evidence type="ECO:0000256" key="3">
    <source>
        <dbReference type="ARBA" id="ARBA00022692"/>
    </source>
</evidence>
<dbReference type="EMBL" id="JACIGY010000006">
    <property type="protein sequence ID" value="MBB4413661.1"/>
    <property type="molecule type" value="Genomic_DNA"/>
</dbReference>
<dbReference type="EMBL" id="JACIHM010000006">
    <property type="protein sequence ID" value="MBB4448295.1"/>
    <property type="molecule type" value="Genomic_DNA"/>
</dbReference>
<dbReference type="Pfam" id="PF01943">
    <property type="entry name" value="Polysacc_synt"/>
    <property type="match status" value="1"/>
</dbReference>